<dbReference type="OrthoDB" id="9782911at2"/>
<sequence>MDKWKNDQSRYLAINATDENWGMVVTTIGCQFILPQGEYPSSHHPEQYNLKPQTGRVLNEYQLVYITQGSGYFSSQSCKKRKIYGGTMILLFPGEWHNYYPDKDTGWDEYWVGFRGSYMDQQVERGFFSKKEPLHQIRLSATVVGLYEDILKLAVQEKSGYQQIISGIVMHILGTVYYKEKNNSFSNVDVIDKINQARIIIKQTLEESLNPEDLATQLGLGYSWFRRVFKEYTGVSPVQYQLQQKMIQAKEYLNDPSSTIASIAYRLGFETVGQFSTFFRKREGVSPTKFREMMRLPENIEKE</sequence>
<dbReference type="InterPro" id="IPR018062">
    <property type="entry name" value="HTH_AraC-typ_CS"/>
</dbReference>
<dbReference type="EMBL" id="FQVD01000004">
    <property type="protein sequence ID" value="SHE60617.1"/>
    <property type="molecule type" value="Genomic_DNA"/>
</dbReference>
<dbReference type="InterPro" id="IPR003313">
    <property type="entry name" value="AraC-bd"/>
</dbReference>
<dbReference type="Gene3D" id="1.10.10.60">
    <property type="entry name" value="Homeodomain-like"/>
    <property type="match status" value="2"/>
</dbReference>
<dbReference type="SUPFAM" id="SSF51215">
    <property type="entry name" value="Regulatory protein AraC"/>
    <property type="match status" value="1"/>
</dbReference>
<dbReference type="PANTHER" id="PTHR43280">
    <property type="entry name" value="ARAC-FAMILY TRANSCRIPTIONAL REGULATOR"/>
    <property type="match status" value="1"/>
</dbReference>
<evidence type="ECO:0000256" key="2">
    <source>
        <dbReference type="ARBA" id="ARBA00023125"/>
    </source>
</evidence>
<dbReference type="GO" id="GO:0003700">
    <property type="term" value="F:DNA-binding transcription factor activity"/>
    <property type="evidence" value="ECO:0007669"/>
    <property type="project" value="InterPro"/>
</dbReference>
<dbReference type="SUPFAM" id="SSF46689">
    <property type="entry name" value="Homeodomain-like"/>
    <property type="match status" value="2"/>
</dbReference>
<name>A0A1M4UVF0_9BACE</name>
<dbReference type="InterPro" id="IPR020449">
    <property type="entry name" value="Tscrpt_reg_AraC-type_HTH"/>
</dbReference>
<dbReference type="Pfam" id="PF12833">
    <property type="entry name" value="HTH_18"/>
    <property type="match status" value="1"/>
</dbReference>
<keyword evidence="6" id="KW-1185">Reference proteome</keyword>
<dbReference type="RefSeq" id="WP_025074801.1">
    <property type="nucleotide sequence ID" value="NZ_FQVD01000004.1"/>
</dbReference>
<dbReference type="InterPro" id="IPR009057">
    <property type="entry name" value="Homeodomain-like_sf"/>
</dbReference>
<dbReference type="AlphaFoldDB" id="A0A1M4UVF0"/>
<proteinExistence type="predicted"/>
<evidence type="ECO:0000256" key="1">
    <source>
        <dbReference type="ARBA" id="ARBA00023015"/>
    </source>
</evidence>
<dbReference type="STRING" id="871325.SAMN05444349_1047"/>
<dbReference type="InterPro" id="IPR018060">
    <property type="entry name" value="HTH_AraC"/>
</dbReference>
<dbReference type="Proteomes" id="UP000184436">
    <property type="component" value="Unassembled WGS sequence"/>
</dbReference>
<protein>
    <submittedName>
        <fullName evidence="5">AraC-type DNA-binding protein</fullName>
    </submittedName>
</protein>
<gene>
    <name evidence="5" type="ORF">SAMN05444349_1047</name>
</gene>
<evidence type="ECO:0000313" key="5">
    <source>
        <dbReference type="EMBL" id="SHE60617.1"/>
    </source>
</evidence>
<evidence type="ECO:0000259" key="4">
    <source>
        <dbReference type="PROSITE" id="PS01124"/>
    </source>
</evidence>
<dbReference type="PROSITE" id="PS00041">
    <property type="entry name" value="HTH_ARAC_FAMILY_1"/>
    <property type="match status" value="1"/>
</dbReference>
<keyword evidence="2 5" id="KW-0238">DNA-binding</keyword>
<dbReference type="PROSITE" id="PS01124">
    <property type="entry name" value="HTH_ARAC_FAMILY_2"/>
    <property type="match status" value="1"/>
</dbReference>
<feature type="domain" description="HTH araC/xylS-type" evidence="4">
    <location>
        <begin position="195"/>
        <end position="293"/>
    </location>
</feature>
<keyword evidence="1" id="KW-0805">Transcription regulation</keyword>
<dbReference type="PANTHER" id="PTHR43280:SF30">
    <property type="entry name" value="MMSAB OPERON REGULATORY PROTEIN"/>
    <property type="match status" value="1"/>
</dbReference>
<dbReference type="PROSITE" id="PS51257">
    <property type="entry name" value="PROKAR_LIPOPROTEIN"/>
    <property type="match status" value="1"/>
</dbReference>
<dbReference type="PRINTS" id="PR00032">
    <property type="entry name" value="HTHARAC"/>
</dbReference>
<accession>A0A1M4UVF0</accession>
<dbReference type="SMART" id="SM00342">
    <property type="entry name" value="HTH_ARAC"/>
    <property type="match status" value="1"/>
</dbReference>
<dbReference type="Pfam" id="PF02311">
    <property type="entry name" value="AraC_binding"/>
    <property type="match status" value="1"/>
</dbReference>
<dbReference type="InterPro" id="IPR037923">
    <property type="entry name" value="HTH-like"/>
</dbReference>
<dbReference type="Gene3D" id="2.60.120.280">
    <property type="entry name" value="Regulatory protein AraC"/>
    <property type="match status" value="1"/>
</dbReference>
<evidence type="ECO:0000256" key="3">
    <source>
        <dbReference type="ARBA" id="ARBA00023163"/>
    </source>
</evidence>
<keyword evidence="3" id="KW-0804">Transcription</keyword>
<organism evidence="5 6">
    <name type="scientific">Bacteroides faecichinchillae</name>
    <dbReference type="NCBI Taxonomy" id="871325"/>
    <lineage>
        <taxon>Bacteria</taxon>
        <taxon>Pseudomonadati</taxon>
        <taxon>Bacteroidota</taxon>
        <taxon>Bacteroidia</taxon>
        <taxon>Bacteroidales</taxon>
        <taxon>Bacteroidaceae</taxon>
        <taxon>Bacteroides</taxon>
    </lineage>
</organism>
<dbReference type="GO" id="GO:0043565">
    <property type="term" value="F:sequence-specific DNA binding"/>
    <property type="evidence" value="ECO:0007669"/>
    <property type="project" value="InterPro"/>
</dbReference>
<reference evidence="5 6" key="1">
    <citation type="submission" date="2016-11" db="EMBL/GenBank/DDBJ databases">
        <authorList>
            <person name="Jaros S."/>
            <person name="Januszkiewicz K."/>
            <person name="Wedrychowicz H."/>
        </authorList>
    </citation>
    <scope>NUCLEOTIDE SEQUENCE [LARGE SCALE GENOMIC DNA]</scope>
    <source>
        <strain evidence="5 6">DSM 26883</strain>
    </source>
</reference>
<evidence type="ECO:0000313" key="6">
    <source>
        <dbReference type="Proteomes" id="UP000184436"/>
    </source>
</evidence>